<feature type="compositionally biased region" description="Basic and acidic residues" evidence="1">
    <location>
        <begin position="329"/>
        <end position="339"/>
    </location>
</feature>
<feature type="compositionally biased region" description="Basic and acidic residues" evidence="1">
    <location>
        <begin position="351"/>
        <end position="362"/>
    </location>
</feature>
<dbReference type="InterPro" id="IPR047767">
    <property type="entry name" value="PSP1-like"/>
</dbReference>
<evidence type="ECO:0000259" key="2">
    <source>
        <dbReference type="PROSITE" id="PS51411"/>
    </source>
</evidence>
<evidence type="ECO:0000256" key="1">
    <source>
        <dbReference type="SAM" id="MobiDB-lite"/>
    </source>
</evidence>
<name>A0A9D2DXT7_9FIRM</name>
<evidence type="ECO:0000313" key="4">
    <source>
        <dbReference type="Proteomes" id="UP000824044"/>
    </source>
</evidence>
<reference evidence="3" key="2">
    <citation type="submission" date="2021-04" db="EMBL/GenBank/DDBJ databases">
        <authorList>
            <person name="Gilroy R."/>
        </authorList>
    </citation>
    <scope>NUCLEOTIDE SEQUENCE</scope>
    <source>
        <strain evidence="3">CHK33-5263</strain>
    </source>
</reference>
<sequence>MAEVVVVKFKKGCKPYYFGNGGLSFEKGQGVVVETSKGLEYAIVVEPSREVPDEAIVQPLKNVIRIATEKDEAAVAAGEARRGEAMRICKEKIEAHNLPMKLIDCEFAFDGSKVVFTFTAEGRVDFRELVRDLASVFHIRIELRQVGIRDEARILGGIAPCGREVCCAGCMPDFKKVSIKMAKNQGLSLNPGKISGLCGRLMCCLSYEDEYYAAACKKVPKLGATVATPEGKGQVVSVNMLKMELRVKIEKDGALIYRDFAAEDVSRAEPDRADARPAPRAEDAEDAQAEGAQADKPLPGAKAERRDRRQERPEHRAAPAQKNGGGKGESPEGRKDHRPNNNFRSRRNRKPQGENKTPPEKN</sequence>
<feature type="compositionally biased region" description="Basic and acidic residues" evidence="1">
    <location>
        <begin position="302"/>
        <end position="317"/>
    </location>
</feature>
<protein>
    <submittedName>
        <fullName evidence="3">Stage 0 sporulation protein</fullName>
    </submittedName>
</protein>
<feature type="region of interest" description="Disordered" evidence="1">
    <location>
        <begin position="265"/>
        <end position="362"/>
    </location>
</feature>
<dbReference type="Proteomes" id="UP000824044">
    <property type="component" value="Unassembled WGS sequence"/>
</dbReference>
<dbReference type="GO" id="GO:0005737">
    <property type="term" value="C:cytoplasm"/>
    <property type="evidence" value="ECO:0007669"/>
    <property type="project" value="TreeGrafter"/>
</dbReference>
<dbReference type="NCBIfam" id="NF041131">
    <property type="entry name" value="RicT_YaaT_fam"/>
    <property type="match status" value="1"/>
</dbReference>
<dbReference type="InterPro" id="IPR007557">
    <property type="entry name" value="PSP1_C"/>
</dbReference>
<dbReference type="PANTHER" id="PTHR43830">
    <property type="entry name" value="PROTEIN PSP1"/>
    <property type="match status" value="1"/>
</dbReference>
<comment type="caution">
    <text evidence="3">The sequence shown here is derived from an EMBL/GenBank/DDBJ whole genome shotgun (WGS) entry which is preliminary data.</text>
</comment>
<dbReference type="PROSITE" id="PS51411">
    <property type="entry name" value="PSP1_C"/>
    <property type="match status" value="1"/>
</dbReference>
<feature type="compositionally biased region" description="Basic and acidic residues" evidence="1">
    <location>
        <begin position="265"/>
        <end position="282"/>
    </location>
</feature>
<evidence type="ECO:0000313" key="3">
    <source>
        <dbReference type="EMBL" id="HIZ24999.1"/>
    </source>
</evidence>
<reference evidence="3" key="1">
    <citation type="journal article" date="2021" name="PeerJ">
        <title>Extensive microbial diversity within the chicken gut microbiome revealed by metagenomics and culture.</title>
        <authorList>
            <person name="Gilroy R."/>
            <person name="Ravi A."/>
            <person name="Getino M."/>
            <person name="Pursley I."/>
            <person name="Horton D.L."/>
            <person name="Alikhan N.F."/>
            <person name="Baker D."/>
            <person name="Gharbi K."/>
            <person name="Hall N."/>
            <person name="Watson M."/>
            <person name="Adriaenssens E.M."/>
            <person name="Foster-Nyarko E."/>
            <person name="Jarju S."/>
            <person name="Secka A."/>
            <person name="Antonio M."/>
            <person name="Oren A."/>
            <person name="Chaudhuri R.R."/>
            <person name="La Ragione R."/>
            <person name="Hildebrand F."/>
            <person name="Pallen M.J."/>
        </authorList>
    </citation>
    <scope>NUCLEOTIDE SEQUENCE</scope>
    <source>
        <strain evidence="3">CHK33-5263</strain>
    </source>
</reference>
<accession>A0A9D2DXT7</accession>
<organism evidence="3 4">
    <name type="scientific">Candidatus Gallimonas intestinigallinarum</name>
    <dbReference type="NCBI Taxonomy" id="2838604"/>
    <lineage>
        <taxon>Bacteria</taxon>
        <taxon>Bacillati</taxon>
        <taxon>Bacillota</taxon>
        <taxon>Clostridia</taxon>
        <taxon>Candidatus Gallimonas</taxon>
    </lineage>
</organism>
<dbReference type="EMBL" id="DXBS01000114">
    <property type="protein sequence ID" value="HIZ24999.1"/>
    <property type="molecule type" value="Genomic_DNA"/>
</dbReference>
<feature type="domain" description="PSP1 C-terminal" evidence="2">
    <location>
        <begin position="61"/>
        <end position="146"/>
    </location>
</feature>
<gene>
    <name evidence="3" type="ORF">H9812_05975</name>
</gene>
<proteinExistence type="predicted"/>
<dbReference type="PANTHER" id="PTHR43830:SF3">
    <property type="entry name" value="PROTEIN PSP1"/>
    <property type="match status" value="1"/>
</dbReference>
<dbReference type="Pfam" id="PF04468">
    <property type="entry name" value="PSP1"/>
    <property type="match status" value="1"/>
</dbReference>
<dbReference type="AlphaFoldDB" id="A0A9D2DXT7"/>